<evidence type="ECO:0000256" key="7">
    <source>
        <dbReference type="ARBA" id="ARBA00024867"/>
    </source>
</evidence>
<feature type="domain" description="Response regulatory" evidence="10">
    <location>
        <begin position="5"/>
        <end position="118"/>
    </location>
</feature>
<dbReference type="InterPro" id="IPR039420">
    <property type="entry name" value="WalR-like"/>
</dbReference>
<evidence type="ECO:0000313" key="13">
    <source>
        <dbReference type="Proteomes" id="UP000260680"/>
    </source>
</evidence>
<dbReference type="GO" id="GO:0000156">
    <property type="term" value="F:phosphorelay response regulator activity"/>
    <property type="evidence" value="ECO:0007669"/>
    <property type="project" value="TreeGrafter"/>
</dbReference>
<dbReference type="GO" id="GO:0006355">
    <property type="term" value="P:regulation of DNA-templated transcription"/>
    <property type="evidence" value="ECO:0007669"/>
    <property type="project" value="InterPro"/>
</dbReference>
<dbReference type="PANTHER" id="PTHR48111">
    <property type="entry name" value="REGULATOR OF RPOS"/>
    <property type="match status" value="1"/>
</dbReference>
<dbReference type="SMART" id="SM00862">
    <property type="entry name" value="Trans_reg_C"/>
    <property type="match status" value="1"/>
</dbReference>
<dbReference type="GO" id="GO:0032993">
    <property type="term" value="C:protein-DNA complex"/>
    <property type="evidence" value="ECO:0007669"/>
    <property type="project" value="TreeGrafter"/>
</dbReference>
<evidence type="ECO:0000256" key="8">
    <source>
        <dbReference type="PROSITE-ProRule" id="PRU00169"/>
    </source>
</evidence>
<evidence type="ECO:0000259" key="10">
    <source>
        <dbReference type="PROSITE" id="PS50110"/>
    </source>
</evidence>
<keyword evidence="5 9" id="KW-0238">DNA-binding</keyword>
<comment type="function">
    <text evidence="7">May play the central regulatory role in sporulation. It may be an element of the effector pathway responsible for the activation of sporulation genes in response to nutritional stress. Spo0A may act in concert with spo0H (a sigma factor) to control the expression of some genes that are critical to the sporulation process.</text>
</comment>
<dbReference type="InterPro" id="IPR011006">
    <property type="entry name" value="CheY-like_superfamily"/>
</dbReference>
<evidence type="ECO:0000256" key="5">
    <source>
        <dbReference type="ARBA" id="ARBA00023125"/>
    </source>
</evidence>
<dbReference type="SMART" id="SM00448">
    <property type="entry name" value="REC"/>
    <property type="match status" value="1"/>
</dbReference>
<reference evidence="12 13" key="1">
    <citation type="submission" date="2018-07" db="EMBL/GenBank/DDBJ databases">
        <title>New species, Clostridium PI-S10-A1B.</title>
        <authorList>
            <person name="Krishna G."/>
            <person name="Summeta K."/>
            <person name="Shikha S."/>
            <person name="Prabhu P.B."/>
            <person name="Suresh K."/>
        </authorList>
    </citation>
    <scope>NUCLEOTIDE SEQUENCE [LARGE SCALE GENOMIC DNA]</scope>
    <source>
        <strain evidence="12 13">PI-S10-A1B</strain>
    </source>
</reference>
<evidence type="ECO:0000256" key="1">
    <source>
        <dbReference type="ARBA" id="ARBA00018672"/>
    </source>
</evidence>
<dbReference type="PROSITE" id="PS51755">
    <property type="entry name" value="OMPR_PHOB"/>
    <property type="match status" value="1"/>
</dbReference>
<dbReference type="Gene3D" id="1.10.10.10">
    <property type="entry name" value="Winged helix-like DNA-binding domain superfamily/Winged helix DNA-binding domain"/>
    <property type="match status" value="1"/>
</dbReference>
<keyword evidence="4" id="KW-0805">Transcription regulation</keyword>
<comment type="caution">
    <text evidence="12">The sequence shown here is derived from an EMBL/GenBank/DDBJ whole genome shotgun (WGS) entry which is preliminary data.</text>
</comment>
<keyword evidence="3" id="KW-0902">Two-component regulatory system</keyword>
<evidence type="ECO:0000313" key="12">
    <source>
        <dbReference type="EMBL" id="RFZ77476.1"/>
    </source>
</evidence>
<dbReference type="EMBL" id="QOHO01000060">
    <property type="protein sequence ID" value="RFZ77476.1"/>
    <property type="molecule type" value="Genomic_DNA"/>
</dbReference>
<dbReference type="InterPro" id="IPR001789">
    <property type="entry name" value="Sig_transdc_resp-reg_receiver"/>
</dbReference>
<organism evidence="12 13">
    <name type="scientific">Lacrimispora amygdalina</name>
    <dbReference type="NCBI Taxonomy" id="253257"/>
    <lineage>
        <taxon>Bacteria</taxon>
        <taxon>Bacillati</taxon>
        <taxon>Bacillota</taxon>
        <taxon>Clostridia</taxon>
        <taxon>Lachnospirales</taxon>
        <taxon>Lachnospiraceae</taxon>
        <taxon>Lacrimispora</taxon>
    </lineage>
</organism>
<evidence type="ECO:0000256" key="4">
    <source>
        <dbReference type="ARBA" id="ARBA00023015"/>
    </source>
</evidence>
<dbReference type="CDD" id="cd00383">
    <property type="entry name" value="trans_reg_C"/>
    <property type="match status" value="1"/>
</dbReference>
<dbReference type="GO" id="GO:0005829">
    <property type="term" value="C:cytosol"/>
    <property type="evidence" value="ECO:0007669"/>
    <property type="project" value="TreeGrafter"/>
</dbReference>
<dbReference type="PROSITE" id="PS50110">
    <property type="entry name" value="RESPONSE_REGULATORY"/>
    <property type="match status" value="1"/>
</dbReference>
<dbReference type="SUPFAM" id="SSF52172">
    <property type="entry name" value="CheY-like"/>
    <property type="match status" value="1"/>
</dbReference>
<dbReference type="Proteomes" id="UP000260680">
    <property type="component" value="Unassembled WGS sequence"/>
</dbReference>
<dbReference type="AlphaFoldDB" id="A0A3E2N907"/>
<dbReference type="GO" id="GO:0000976">
    <property type="term" value="F:transcription cis-regulatory region binding"/>
    <property type="evidence" value="ECO:0007669"/>
    <property type="project" value="TreeGrafter"/>
</dbReference>
<evidence type="ECO:0000256" key="3">
    <source>
        <dbReference type="ARBA" id="ARBA00023012"/>
    </source>
</evidence>
<gene>
    <name evidence="12" type="ORF">DS742_18145</name>
</gene>
<protein>
    <recommendedName>
        <fullName evidence="1">Stage 0 sporulation protein A homolog</fullName>
    </recommendedName>
</protein>
<name>A0A3E2N907_9FIRM</name>
<dbReference type="OrthoDB" id="9790442at2"/>
<dbReference type="PANTHER" id="PTHR48111:SF1">
    <property type="entry name" value="TWO-COMPONENT RESPONSE REGULATOR ORR33"/>
    <property type="match status" value="1"/>
</dbReference>
<sequence>MSKSTILIVEDDAVILKTNRKALEIEGYRVLEAADLTAGRVQMEREIPDLIVLDILLPDGNGLRYCEELRSKSGVPILFLSALNTKADLITGLQAGGDDYIPKPYDMDVFLARVEALLRRSRLTGQGEEILCIGSLKLDTLSLRAFLKERDLLLKPREFALLATLAKNKGAFISTEALYKTVWGMEPASDTRTVKEHISRLRRKLGGLSPVRIESERGKGYCLKQLK</sequence>
<feature type="DNA-binding region" description="OmpR/PhoB-type" evidence="9">
    <location>
        <begin position="128"/>
        <end position="225"/>
    </location>
</feature>
<accession>A0A3E2N907</accession>
<dbReference type="Pfam" id="PF00486">
    <property type="entry name" value="Trans_reg_C"/>
    <property type="match status" value="1"/>
</dbReference>
<feature type="modified residue" description="4-aspartylphosphate" evidence="8">
    <location>
        <position position="54"/>
    </location>
</feature>
<dbReference type="RefSeq" id="WP_117418388.1">
    <property type="nucleotide sequence ID" value="NZ_QOHO01000060.1"/>
</dbReference>
<dbReference type="Gene3D" id="3.40.50.2300">
    <property type="match status" value="1"/>
</dbReference>
<keyword evidence="2 8" id="KW-0597">Phosphoprotein</keyword>
<dbReference type="InterPro" id="IPR036388">
    <property type="entry name" value="WH-like_DNA-bd_sf"/>
</dbReference>
<evidence type="ECO:0000256" key="9">
    <source>
        <dbReference type="PROSITE-ProRule" id="PRU01091"/>
    </source>
</evidence>
<proteinExistence type="predicted"/>
<keyword evidence="6" id="KW-0804">Transcription</keyword>
<evidence type="ECO:0000259" key="11">
    <source>
        <dbReference type="PROSITE" id="PS51755"/>
    </source>
</evidence>
<feature type="domain" description="OmpR/PhoB-type" evidence="11">
    <location>
        <begin position="128"/>
        <end position="225"/>
    </location>
</feature>
<evidence type="ECO:0000256" key="6">
    <source>
        <dbReference type="ARBA" id="ARBA00023163"/>
    </source>
</evidence>
<dbReference type="InterPro" id="IPR001867">
    <property type="entry name" value="OmpR/PhoB-type_DNA-bd"/>
</dbReference>
<dbReference type="Gene3D" id="6.10.250.690">
    <property type="match status" value="1"/>
</dbReference>
<evidence type="ECO:0000256" key="2">
    <source>
        <dbReference type="ARBA" id="ARBA00022553"/>
    </source>
</evidence>
<dbReference type="Pfam" id="PF00072">
    <property type="entry name" value="Response_reg"/>
    <property type="match status" value="1"/>
</dbReference>